<dbReference type="PANTHER" id="PTHR38696:SF1">
    <property type="entry name" value="MEDIATOR OF RNA POLYMERASE II TRANSCRIPTION SUBUNIT 13"/>
    <property type="match status" value="1"/>
</dbReference>
<evidence type="ECO:0000313" key="2">
    <source>
        <dbReference type="Proteomes" id="UP000823405"/>
    </source>
</evidence>
<dbReference type="EMBL" id="JAAAIN010002356">
    <property type="protein sequence ID" value="KAG0294062.1"/>
    <property type="molecule type" value="Genomic_DNA"/>
</dbReference>
<name>A0A9P6QTA9_9FUNG</name>
<reference evidence="1" key="1">
    <citation type="journal article" date="2020" name="Fungal Divers.">
        <title>Resolving the Mortierellaceae phylogeny through synthesis of multi-gene phylogenetics and phylogenomics.</title>
        <authorList>
            <person name="Vandepol N."/>
            <person name="Liber J."/>
            <person name="Desiro A."/>
            <person name="Na H."/>
            <person name="Kennedy M."/>
            <person name="Barry K."/>
            <person name="Grigoriev I.V."/>
            <person name="Miller A.N."/>
            <person name="O'Donnell K."/>
            <person name="Stajich J.E."/>
            <person name="Bonito G."/>
        </authorList>
    </citation>
    <scope>NUCLEOTIDE SEQUENCE</scope>
    <source>
        <strain evidence="1">NVP60</strain>
    </source>
</reference>
<comment type="caution">
    <text evidence="1">The sequence shown here is derived from an EMBL/GenBank/DDBJ whole genome shotgun (WGS) entry which is preliminary data.</text>
</comment>
<keyword evidence="2" id="KW-1185">Reference proteome</keyword>
<dbReference type="Proteomes" id="UP000823405">
    <property type="component" value="Unassembled WGS sequence"/>
</dbReference>
<proteinExistence type="predicted"/>
<sequence length="215" mass="24359">METGGWRLILASNLSRVRDENDTFFFEWTRAIGPMGEAPYLSSQAQLKAMDADQKTLVGGEFDHKDKKEYLSGVQERVQVLAEEGTVDMVNVELSGYDTIRVTSGIPVAVLTAFRLAILRHWSQGMEKENDKKQGVHEFLMTGCPFQTWGSETTIEVAMMVIQVLENMRSHGYKLVESSDLDVVGGRKGPQDKKKSKEKKELVLIDSWVFRRIQQ</sequence>
<dbReference type="AlphaFoldDB" id="A0A9P6QTA9"/>
<evidence type="ECO:0000313" key="1">
    <source>
        <dbReference type="EMBL" id="KAG0294062.1"/>
    </source>
</evidence>
<dbReference type="PANTHER" id="PTHR38696">
    <property type="entry name" value="MEDIATOR OF RNA POLYMERASE II TRANSCRIPTION SUBUNIT 13"/>
    <property type="match status" value="1"/>
</dbReference>
<accession>A0A9P6QTA9</accession>
<gene>
    <name evidence="1" type="ORF">BGZ97_005171</name>
</gene>
<dbReference type="OrthoDB" id="58379at2759"/>
<protein>
    <submittedName>
        <fullName evidence="1">Uncharacterized protein</fullName>
    </submittedName>
</protein>
<organism evidence="1 2">
    <name type="scientific">Linnemannia gamsii</name>
    <dbReference type="NCBI Taxonomy" id="64522"/>
    <lineage>
        <taxon>Eukaryota</taxon>
        <taxon>Fungi</taxon>
        <taxon>Fungi incertae sedis</taxon>
        <taxon>Mucoromycota</taxon>
        <taxon>Mortierellomycotina</taxon>
        <taxon>Mortierellomycetes</taxon>
        <taxon>Mortierellales</taxon>
        <taxon>Mortierellaceae</taxon>
        <taxon>Linnemannia</taxon>
    </lineage>
</organism>